<evidence type="ECO:0000313" key="10">
    <source>
        <dbReference type="Proteomes" id="UP000261620"/>
    </source>
</evidence>
<dbReference type="Proteomes" id="UP000261620">
    <property type="component" value="Unplaced"/>
</dbReference>
<dbReference type="InterPro" id="IPR004031">
    <property type="entry name" value="PMP22/EMP/MP20/Claudin"/>
</dbReference>
<dbReference type="OMA" id="INSCCRK"/>
<evidence type="ECO:0000256" key="7">
    <source>
        <dbReference type="ARBA" id="ARBA00023136"/>
    </source>
</evidence>
<dbReference type="Gene3D" id="1.20.140.150">
    <property type="match status" value="1"/>
</dbReference>
<keyword evidence="4 8" id="KW-0812">Transmembrane</keyword>
<dbReference type="InterPro" id="IPR006187">
    <property type="entry name" value="Claudin"/>
</dbReference>
<evidence type="ECO:0000256" key="5">
    <source>
        <dbReference type="ARBA" id="ARBA00022949"/>
    </source>
</evidence>
<dbReference type="PANTHER" id="PTHR12002">
    <property type="entry name" value="CLAUDIN"/>
    <property type="match status" value="1"/>
</dbReference>
<feature type="transmembrane region" description="Helical" evidence="8">
    <location>
        <begin position="78"/>
        <end position="98"/>
    </location>
</feature>
<dbReference type="GO" id="GO:0005923">
    <property type="term" value="C:bicellular tight junction"/>
    <property type="evidence" value="ECO:0007669"/>
    <property type="project" value="UniProtKB-SubCell"/>
</dbReference>
<feature type="transmembrane region" description="Helical" evidence="8">
    <location>
        <begin position="12"/>
        <end position="35"/>
    </location>
</feature>
<keyword evidence="2 8" id="KW-0796">Tight junction</keyword>
<organism evidence="9 10">
    <name type="scientific">Mola mola</name>
    <name type="common">Ocean sunfish</name>
    <name type="synonym">Tetraodon mola</name>
    <dbReference type="NCBI Taxonomy" id="94237"/>
    <lineage>
        <taxon>Eukaryota</taxon>
        <taxon>Metazoa</taxon>
        <taxon>Chordata</taxon>
        <taxon>Craniata</taxon>
        <taxon>Vertebrata</taxon>
        <taxon>Euteleostomi</taxon>
        <taxon>Actinopterygii</taxon>
        <taxon>Neopterygii</taxon>
        <taxon>Teleostei</taxon>
        <taxon>Neoteleostei</taxon>
        <taxon>Acanthomorphata</taxon>
        <taxon>Eupercaria</taxon>
        <taxon>Tetraodontiformes</taxon>
        <taxon>Molidae</taxon>
        <taxon>Mola</taxon>
    </lineage>
</organism>
<evidence type="ECO:0000256" key="6">
    <source>
        <dbReference type="ARBA" id="ARBA00022989"/>
    </source>
</evidence>
<reference evidence="9" key="2">
    <citation type="submission" date="2025-09" db="UniProtKB">
        <authorList>
            <consortium name="Ensembl"/>
        </authorList>
    </citation>
    <scope>IDENTIFICATION</scope>
</reference>
<proteinExistence type="inferred from homology"/>
<comment type="function">
    <text evidence="8">Claudins function as major constituents of the tight junction complexes that regulate the permeability of epithelia.</text>
</comment>
<dbReference type="PROSITE" id="PS01346">
    <property type="entry name" value="CLAUDIN"/>
    <property type="match status" value="1"/>
</dbReference>
<dbReference type="PRINTS" id="PR01077">
    <property type="entry name" value="CLAUDIN"/>
</dbReference>
<dbReference type="Ensembl" id="ENSMMOT00000026755.1">
    <property type="protein sequence ID" value="ENSMMOP00000026311.1"/>
    <property type="gene ID" value="ENSMMOG00000019946.1"/>
</dbReference>
<evidence type="ECO:0000256" key="2">
    <source>
        <dbReference type="ARBA" id="ARBA00022427"/>
    </source>
</evidence>
<evidence type="ECO:0000256" key="1">
    <source>
        <dbReference type="ARBA" id="ARBA00008295"/>
    </source>
</evidence>
<dbReference type="Pfam" id="PF00822">
    <property type="entry name" value="PMP22_Claudin"/>
    <property type="match status" value="1"/>
</dbReference>
<keyword evidence="7 8" id="KW-0472">Membrane</keyword>
<dbReference type="InterPro" id="IPR017974">
    <property type="entry name" value="Claudin_CS"/>
</dbReference>
<evidence type="ECO:0000256" key="8">
    <source>
        <dbReference type="RuleBase" id="RU060637"/>
    </source>
</evidence>
<keyword evidence="10" id="KW-1185">Reference proteome</keyword>
<dbReference type="GO" id="GO:0005886">
    <property type="term" value="C:plasma membrane"/>
    <property type="evidence" value="ECO:0007669"/>
    <property type="project" value="UniProtKB-SubCell"/>
</dbReference>
<evidence type="ECO:0000256" key="4">
    <source>
        <dbReference type="ARBA" id="ARBA00022692"/>
    </source>
</evidence>
<evidence type="ECO:0000313" key="9">
    <source>
        <dbReference type="Ensembl" id="ENSMMOP00000026311.1"/>
    </source>
</evidence>
<keyword evidence="6 8" id="KW-1133">Transmembrane helix</keyword>
<protein>
    <recommendedName>
        <fullName evidence="8">Claudin</fullName>
    </recommendedName>
</protein>
<name>A0A3Q3XNV0_MOLML</name>
<dbReference type="AlphaFoldDB" id="A0A3Q3XNV0"/>
<comment type="similarity">
    <text evidence="1 8">Belongs to the claudin family.</text>
</comment>
<feature type="transmembrane region" description="Helical" evidence="8">
    <location>
        <begin position="158"/>
        <end position="186"/>
    </location>
</feature>
<accession>A0A3Q3XNV0</accession>
<keyword evidence="3 8" id="KW-1003">Cell membrane</keyword>
<keyword evidence="5 8" id="KW-0965">Cell junction</keyword>
<sequence>MAPSRSALEVSGVLLSVGAWLCSLSTALMSSWLTLSTELLPTESFELGLWKTCVVRDLGSLECRPYDSFLGLPPDVKLARILMCVTLAAGLLGFLLAIPGTQLVNSCHGHKRTMKTAGGALCLAAGILGLVPVSYVAHLTVVRFFDESLPEVVPRWEFGGALFCGWTAGLLHLLAGTLLLASCLCVQQENRNTRAPRIPLVRMHRGRPSIRTGSEYV</sequence>
<comment type="subcellular location">
    <subcellularLocation>
        <location evidence="8">Cell junction</location>
        <location evidence="8">Tight junction</location>
    </subcellularLocation>
    <subcellularLocation>
        <location evidence="8">Cell membrane</location>
        <topology evidence="8">Multi-pass membrane protein</topology>
    </subcellularLocation>
</comment>
<evidence type="ECO:0000256" key="3">
    <source>
        <dbReference type="ARBA" id="ARBA00022475"/>
    </source>
</evidence>
<dbReference type="GO" id="GO:0005198">
    <property type="term" value="F:structural molecule activity"/>
    <property type="evidence" value="ECO:0007669"/>
    <property type="project" value="InterPro"/>
</dbReference>
<reference evidence="9" key="1">
    <citation type="submission" date="2025-08" db="UniProtKB">
        <authorList>
            <consortium name="Ensembl"/>
        </authorList>
    </citation>
    <scope>IDENTIFICATION</scope>
</reference>
<dbReference type="STRING" id="94237.ENSMMOP00000026311"/>
<feature type="transmembrane region" description="Helical" evidence="8">
    <location>
        <begin position="119"/>
        <end position="138"/>
    </location>
</feature>